<dbReference type="Gene3D" id="2.60.410.10">
    <property type="entry name" value="D-Ala-D-Ala carboxypeptidase, C-terminal domain"/>
    <property type="match status" value="1"/>
</dbReference>
<sequence length="369" mass="41008">MRVKFYKATTTSILALLFVFNIFSIKVSASPLRVNARAAIAIDSKTKVVLFEQNAQDVIPMASTTKIMTALVAIKYGDLDKKIEISSKAAAIRGSTVGYKKGELVPLRELIYGLMLRSGNDAAIAISEGIAGSVEEFVKLMNEYAVQIGLCSTHFESPHGLDSDNHYTTAYDLALITAKARENKLFNDIVQTKDIDKEDLGFTRDFHNINKILWQLPNATGVKTGFTGKAGKCLVTSVNIKDNDVVIVILNSNERWKETKKINDFVDKNYEFKKFFSKGEIVGELNVGKKGSKVELTAEEDIIVPVTEKNKYEAKILTPNSNTILPIKKGDKAGSVEIYENDKKIFSKALIANNNAGKESFIKRWFKFK</sequence>
<dbReference type="EMBL" id="JAESWC010000018">
    <property type="protein sequence ID" value="MBL4937888.1"/>
    <property type="molecule type" value="Genomic_DNA"/>
</dbReference>
<dbReference type="PANTHER" id="PTHR21581:SF33">
    <property type="entry name" value="D-ALANYL-D-ALANINE CARBOXYPEPTIDASE DACB"/>
    <property type="match status" value="1"/>
</dbReference>
<dbReference type="Pfam" id="PF00768">
    <property type="entry name" value="Peptidase_S11"/>
    <property type="match status" value="1"/>
</dbReference>
<dbReference type="InterPro" id="IPR018044">
    <property type="entry name" value="Peptidase_S11"/>
</dbReference>
<dbReference type="InterPro" id="IPR001967">
    <property type="entry name" value="Peptidase_S11_N"/>
</dbReference>
<evidence type="ECO:0000256" key="7">
    <source>
        <dbReference type="ARBA" id="ARBA00022729"/>
    </source>
</evidence>
<keyword evidence="7" id="KW-0732">Signal</keyword>
<protein>
    <recommendedName>
        <fullName evidence="4">serine-type D-Ala-D-Ala carboxypeptidase</fullName>
        <ecNumber evidence="4">3.4.16.4</ecNumber>
    </recommendedName>
</protein>
<evidence type="ECO:0000256" key="8">
    <source>
        <dbReference type="ARBA" id="ARBA00022801"/>
    </source>
</evidence>
<dbReference type="GO" id="GO:0004180">
    <property type="term" value="F:carboxypeptidase activity"/>
    <property type="evidence" value="ECO:0007669"/>
    <property type="project" value="UniProtKB-KW"/>
</dbReference>
<comment type="caution">
    <text evidence="15">The sequence shown here is derived from an EMBL/GenBank/DDBJ whole genome shotgun (WGS) entry which is preliminary data.</text>
</comment>
<keyword evidence="5 15" id="KW-0121">Carboxypeptidase</keyword>
<accession>A0ABS1TES7</accession>
<dbReference type="Pfam" id="PF07943">
    <property type="entry name" value="PBP5_C"/>
    <property type="match status" value="1"/>
</dbReference>
<evidence type="ECO:0000256" key="5">
    <source>
        <dbReference type="ARBA" id="ARBA00022645"/>
    </source>
</evidence>
<dbReference type="EC" id="3.4.16.4" evidence="4"/>
<comment type="similarity">
    <text evidence="3 13">Belongs to the peptidase S11 family.</text>
</comment>
<evidence type="ECO:0000256" key="6">
    <source>
        <dbReference type="ARBA" id="ARBA00022670"/>
    </source>
</evidence>
<evidence type="ECO:0000256" key="12">
    <source>
        <dbReference type="ARBA" id="ARBA00034000"/>
    </source>
</evidence>
<dbReference type="SMART" id="SM00936">
    <property type="entry name" value="PBP5_C"/>
    <property type="match status" value="1"/>
</dbReference>
<dbReference type="Gene3D" id="3.40.710.10">
    <property type="entry name" value="DD-peptidase/beta-lactamase superfamily"/>
    <property type="match status" value="1"/>
</dbReference>
<keyword evidence="9" id="KW-0133">Cell shape</keyword>
<evidence type="ECO:0000256" key="10">
    <source>
        <dbReference type="ARBA" id="ARBA00022984"/>
    </source>
</evidence>
<dbReference type="PRINTS" id="PR00725">
    <property type="entry name" value="DADACBPTASE1"/>
</dbReference>
<evidence type="ECO:0000256" key="1">
    <source>
        <dbReference type="ARBA" id="ARBA00003217"/>
    </source>
</evidence>
<evidence type="ECO:0000256" key="2">
    <source>
        <dbReference type="ARBA" id="ARBA00004752"/>
    </source>
</evidence>
<feature type="domain" description="Peptidase S11 D-Ala-D-Ala carboxypeptidase A C-terminal" evidence="14">
    <location>
        <begin position="270"/>
        <end position="358"/>
    </location>
</feature>
<evidence type="ECO:0000313" key="15">
    <source>
        <dbReference type="EMBL" id="MBL4937888.1"/>
    </source>
</evidence>
<dbReference type="SUPFAM" id="SSF56601">
    <property type="entry name" value="beta-lactamase/transpeptidase-like"/>
    <property type="match status" value="1"/>
</dbReference>
<reference evidence="15 16" key="1">
    <citation type="submission" date="2021-01" db="EMBL/GenBank/DDBJ databases">
        <title>Genome public.</title>
        <authorList>
            <person name="Liu C."/>
            <person name="Sun Q."/>
        </authorList>
    </citation>
    <scope>NUCLEOTIDE SEQUENCE [LARGE SCALE GENOMIC DNA]</scope>
    <source>
        <strain evidence="15 16">YIM B02515</strain>
    </source>
</reference>
<proteinExistence type="inferred from homology"/>
<evidence type="ECO:0000256" key="3">
    <source>
        <dbReference type="ARBA" id="ARBA00007164"/>
    </source>
</evidence>
<dbReference type="RefSeq" id="WP_202750629.1">
    <property type="nucleotide sequence ID" value="NZ_JAESWC010000018.1"/>
</dbReference>
<evidence type="ECO:0000256" key="11">
    <source>
        <dbReference type="ARBA" id="ARBA00023316"/>
    </source>
</evidence>
<dbReference type="InterPro" id="IPR012338">
    <property type="entry name" value="Beta-lactam/transpept-like"/>
</dbReference>
<evidence type="ECO:0000256" key="9">
    <source>
        <dbReference type="ARBA" id="ARBA00022960"/>
    </source>
</evidence>
<comment type="catalytic activity">
    <reaction evidence="12">
        <text>Preferential cleavage: (Ac)2-L-Lys-D-Ala-|-D-Ala. Also transpeptidation of peptidyl-alanyl moieties that are N-acyl substituents of D-alanine.</text>
        <dbReference type="EC" id="3.4.16.4"/>
    </reaction>
</comment>
<dbReference type="PANTHER" id="PTHR21581">
    <property type="entry name" value="D-ALANYL-D-ALANINE CARBOXYPEPTIDASE"/>
    <property type="match status" value="1"/>
</dbReference>
<comment type="function">
    <text evidence="1">Removes C-terminal D-alanyl residues from sugar-peptide cell wall precursors.</text>
</comment>
<evidence type="ECO:0000313" key="16">
    <source>
        <dbReference type="Proteomes" id="UP000632377"/>
    </source>
</evidence>
<dbReference type="InterPro" id="IPR015956">
    <property type="entry name" value="Peniciliin-bd_prot_C_sf"/>
</dbReference>
<dbReference type="Proteomes" id="UP000632377">
    <property type="component" value="Unassembled WGS sequence"/>
</dbReference>
<organism evidence="15 16">
    <name type="scientific">Clostridium rhizosphaerae</name>
    <dbReference type="NCBI Taxonomy" id="2803861"/>
    <lineage>
        <taxon>Bacteria</taxon>
        <taxon>Bacillati</taxon>
        <taxon>Bacillota</taxon>
        <taxon>Clostridia</taxon>
        <taxon>Eubacteriales</taxon>
        <taxon>Clostridiaceae</taxon>
        <taxon>Clostridium</taxon>
    </lineage>
</organism>
<dbReference type="InterPro" id="IPR012907">
    <property type="entry name" value="Peptidase_S11_C"/>
</dbReference>
<keyword evidence="10" id="KW-0573">Peptidoglycan synthesis</keyword>
<keyword evidence="6" id="KW-0645">Protease</keyword>
<evidence type="ECO:0000256" key="13">
    <source>
        <dbReference type="RuleBase" id="RU004016"/>
    </source>
</evidence>
<dbReference type="InterPro" id="IPR037167">
    <property type="entry name" value="Peptidase_S11_C_sf"/>
</dbReference>
<gene>
    <name evidence="15" type="ORF">JK636_19450</name>
</gene>
<keyword evidence="11" id="KW-0961">Cell wall biogenesis/degradation</keyword>
<evidence type="ECO:0000259" key="14">
    <source>
        <dbReference type="SMART" id="SM00936"/>
    </source>
</evidence>
<evidence type="ECO:0000256" key="4">
    <source>
        <dbReference type="ARBA" id="ARBA00012448"/>
    </source>
</evidence>
<comment type="pathway">
    <text evidence="2">Cell wall biogenesis; peptidoglycan biosynthesis.</text>
</comment>
<keyword evidence="16" id="KW-1185">Reference proteome</keyword>
<dbReference type="SUPFAM" id="SSF69189">
    <property type="entry name" value="Penicillin-binding protein associated domain"/>
    <property type="match status" value="1"/>
</dbReference>
<name>A0ABS1TES7_9CLOT</name>
<keyword evidence="8" id="KW-0378">Hydrolase</keyword>